<dbReference type="AlphaFoldDB" id="A0A915I1E9"/>
<sequence length="78" mass="9184">MELVIDDINWQPKPQIIKQYDMITSKNLLSTFTAHQNGMPYPSTYQYGSAQRNFQGEKQSFENQGFRQDYNSDAKNMR</sequence>
<name>A0A915I1E9_ROMCU</name>
<keyword evidence="2" id="KW-1185">Reference proteome</keyword>
<proteinExistence type="predicted"/>
<protein>
    <submittedName>
        <fullName evidence="3">Uncharacterized protein</fullName>
    </submittedName>
</protein>
<reference evidence="3" key="1">
    <citation type="submission" date="2022-11" db="UniProtKB">
        <authorList>
            <consortium name="WormBaseParasite"/>
        </authorList>
    </citation>
    <scope>IDENTIFICATION</scope>
</reference>
<dbReference type="Proteomes" id="UP000887565">
    <property type="component" value="Unplaced"/>
</dbReference>
<feature type="region of interest" description="Disordered" evidence="1">
    <location>
        <begin position="56"/>
        <end position="78"/>
    </location>
</feature>
<feature type="compositionally biased region" description="Polar residues" evidence="1">
    <location>
        <begin position="56"/>
        <end position="69"/>
    </location>
</feature>
<accession>A0A915I1E9</accession>
<evidence type="ECO:0000256" key="1">
    <source>
        <dbReference type="SAM" id="MobiDB-lite"/>
    </source>
</evidence>
<dbReference type="WBParaSite" id="nRc.2.0.1.t07292-RA">
    <property type="protein sequence ID" value="nRc.2.0.1.t07292-RA"/>
    <property type="gene ID" value="nRc.2.0.1.g07292"/>
</dbReference>
<organism evidence="2 3">
    <name type="scientific">Romanomermis culicivorax</name>
    <name type="common">Nematode worm</name>
    <dbReference type="NCBI Taxonomy" id="13658"/>
    <lineage>
        <taxon>Eukaryota</taxon>
        <taxon>Metazoa</taxon>
        <taxon>Ecdysozoa</taxon>
        <taxon>Nematoda</taxon>
        <taxon>Enoplea</taxon>
        <taxon>Dorylaimia</taxon>
        <taxon>Mermithida</taxon>
        <taxon>Mermithoidea</taxon>
        <taxon>Mermithidae</taxon>
        <taxon>Romanomermis</taxon>
    </lineage>
</organism>
<evidence type="ECO:0000313" key="3">
    <source>
        <dbReference type="WBParaSite" id="nRc.2.0.1.t07292-RA"/>
    </source>
</evidence>
<evidence type="ECO:0000313" key="2">
    <source>
        <dbReference type="Proteomes" id="UP000887565"/>
    </source>
</evidence>